<keyword evidence="4" id="KW-1185">Reference proteome</keyword>
<keyword evidence="2" id="KW-0472">Membrane</keyword>
<dbReference type="Proteomes" id="UP001154282">
    <property type="component" value="Unassembled WGS sequence"/>
</dbReference>
<accession>A0AAV0R482</accession>
<dbReference type="EMBL" id="CAMGYJ010000010">
    <property type="protein sequence ID" value="CAI0552315.1"/>
    <property type="molecule type" value="Genomic_DNA"/>
</dbReference>
<evidence type="ECO:0000313" key="4">
    <source>
        <dbReference type="Proteomes" id="UP001154282"/>
    </source>
</evidence>
<organism evidence="3 4">
    <name type="scientific">Linum tenue</name>
    <dbReference type="NCBI Taxonomy" id="586396"/>
    <lineage>
        <taxon>Eukaryota</taxon>
        <taxon>Viridiplantae</taxon>
        <taxon>Streptophyta</taxon>
        <taxon>Embryophyta</taxon>
        <taxon>Tracheophyta</taxon>
        <taxon>Spermatophyta</taxon>
        <taxon>Magnoliopsida</taxon>
        <taxon>eudicotyledons</taxon>
        <taxon>Gunneridae</taxon>
        <taxon>Pentapetalae</taxon>
        <taxon>rosids</taxon>
        <taxon>fabids</taxon>
        <taxon>Malpighiales</taxon>
        <taxon>Linaceae</taxon>
        <taxon>Linum</taxon>
    </lineage>
</organism>
<evidence type="ECO:0000256" key="2">
    <source>
        <dbReference type="SAM" id="Phobius"/>
    </source>
</evidence>
<sequence length="132" mass="14825">MHLKRLHSGTAGLVHEPTSRVDGETVAADESEAERQQSHRSGSARSPNGQDERPGFLREKCRWAVRAQIRVPCIEPVTPEEAASTPRDGIESEEGLVWFSWMTAGIGYPAGFVTTVLEMYGFGYFHHPMWRR</sequence>
<proteinExistence type="predicted"/>
<gene>
    <name evidence="3" type="ORF">LITE_LOCUS46372</name>
</gene>
<evidence type="ECO:0000313" key="3">
    <source>
        <dbReference type="EMBL" id="CAI0552315.1"/>
    </source>
</evidence>
<feature type="compositionally biased region" description="Polar residues" evidence="1">
    <location>
        <begin position="39"/>
        <end position="49"/>
    </location>
</feature>
<protein>
    <submittedName>
        <fullName evidence="3">Uncharacterized protein</fullName>
    </submittedName>
</protein>
<feature type="region of interest" description="Disordered" evidence="1">
    <location>
        <begin position="1"/>
        <end position="55"/>
    </location>
</feature>
<dbReference type="AlphaFoldDB" id="A0AAV0R482"/>
<evidence type="ECO:0000256" key="1">
    <source>
        <dbReference type="SAM" id="MobiDB-lite"/>
    </source>
</evidence>
<keyword evidence="2" id="KW-1133">Transmembrane helix</keyword>
<name>A0AAV0R482_9ROSI</name>
<comment type="caution">
    <text evidence="3">The sequence shown here is derived from an EMBL/GenBank/DDBJ whole genome shotgun (WGS) entry which is preliminary data.</text>
</comment>
<reference evidence="3" key="1">
    <citation type="submission" date="2022-08" db="EMBL/GenBank/DDBJ databases">
        <authorList>
            <person name="Gutierrez-Valencia J."/>
        </authorList>
    </citation>
    <scope>NUCLEOTIDE SEQUENCE</scope>
</reference>
<keyword evidence="2" id="KW-0812">Transmembrane</keyword>
<feature type="transmembrane region" description="Helical" evidence="2">
    <location>
        <begin position="106"/>
        <end position="125"/>
    </location>
</feature>